<evidence type="ECO:0000313" key="2">
    <source>
        <dbReference type="EMBL" id="KIM70793.1"/>
    </source>
</evidence>
<dbReference type="Proteomes" id="UP000053989">
    <property type="component" value="Unassembled WGS sequence"/>
</dbReference>
<dbReference type="InParanoid" id="A0A0C3AAJ2"/>
<name>A0A0C3AAJ2_9AGAM</name>
<organism evidence="2 3">
    <name type="scientific">Scleroderma citrinum Foug A</name>
    <dbReference type="NCBI Taxonomy" id="1036808"/>
    <lineage>
        <taxon>Eukaryota</taxon>
        <taxon>Fungi</taxon>
        <taxon>Dikarya</taxon>
        <taxon>Basidiomycota</taxon>
        <taxon>Agaricomycotina</taxon>
        <taxon>Agaricomycetes</taxon>
        <taxon>Agaricomycetidae</taxon>
        <taxon>Boletales</taxon>
        <taxon>Sclerodermatineae</taxon>
        <taxon>Sclerodermataceae</taxon>
        <taxon>Scleroderma</taxon>
    </lineage>
</organism>
<protein>
    <submittedName>
        <fullName evidence="2">Uncharacterized protein</fullName>
    </submittedName>
</protein>
<reference evidence="2 3" key="1">
    <citation type="submission" date="2014-04" db="EMBL/GenBank/DDBJ databases">
        <authorList>
            <consortium name="DOE Joint Genome Institute"/>
            <person name="Kuo A."/>
            <person name="Kohler A."/>
            <person name="Nagy L.G."/>
            <person name="Floudas D."/>
            <person name="Copeland A."/>
            <person name="Barry K.W."/>
            <person name="Cichocki N."/>
            <person name="Veneault-Fourrey C."/>
            <person name="LaButti K."/>
            <person name="Lindquist E.A."/>
            <person name="Lipzen A."/>
            <person name="Lundell T."/>
            <person name="Morin E."/>
            <person name="Murat C."/>
            <person name="Sun H."/>
            <person name="Tunlid A."/>
            <person name="Henrissat B."/>
            <person name="Grigoriev I.V."/>
            <person name="Hibbett D.S."/>
            <person name="Martin F."/>
            <person name="Nordberg H.P."/>
            <person name="Cantor M.N."/>
            <person name="Hua S.X."/>
        </authorList>
    </citation>
    <scope>NUCLEOTIDE SEQUENCE [LARGE SCALE GENOMIC DNA]</scope>
    <source>
        <strain evidence="2 3">Foug A</strain>
    </source>
</reference>
<dbReference type="EMBL" id="KN822004">
    <property type="protein sequence ID" value="KIM70793.1"/>
    <property type="molecule type" value="Genomic_DNA"/>
</dbReference>
<sequence length="78" mass="8939">MIPIAAPGMLYPYAPGQRMFRFLHMSSQRLRQTPAFPQFTQPASPAANGQRPKRKQVKMAVRHLRIQKTSLNDCDPLF</sequence>
<keyword evidence="3" id="KW-1185">Reference proteome</keyword>
<feature type="region of interest" description="Disordered" evidence="1">
    <location>
        <begin position="36"/>
        <end position="55"/>
    </location>
</feature>
<reference evidence="3" key="2">
    <citation type="submission" date="2015-01" db="EMBL/GenBank/DDBJ databases">
        <title>Evolutionary Origins and Diversification of the Mycorrhizal Mutualists.</title>
        <authorList>
            <consortium name="DOE Joint Genome Institute"/>
            <consortium name="Mycorrhizal Genomics Consortium"/>
            <person name="Kohler A."/>
            <person name="Kuo A."/>
            <person name="Nagy L.G."/>
            <person name="Floudas D."/>
            <person name="Copeland A."/>
            <person name="Barry K.W."/>
            <person name="Cichocki N."/>
            <person name="Veneault-Fourrey C."/>
            <person name="LaButti K."/>
            <person name="Lindquist E.A."/>
            <person name="Lipzen A."/>
            <person name="Lundell T."/>
            <person name="Morin E."/>
            <person name="Murat C."/>
            <person name="Riley R."/>
            <person name="Ohm R."/>
            <person name="Sun H."/>
            <person name="Tunlid A."/>
            <person name="Henrissat B."/>
            <person name="Grigoriev I.V."/>
            <person name="Hibbett D.S."/>
            <person name="Martin F."/>
        </authorList>
    </citation>
    <scope>NUCLEOTIDE SEQUENCE [LARGE SCALE GENOMIC DNA]</scope>
    <source>
        <strain evidence="3">Foug A</strain>
    </source>
</reference>
<dbReference type="HOGENOM" id="CLU_2623406_0_0_1"/>
<gene>
    <name evidence="2" type="ORF">SCLCIDRAFT_1206947</name>
</gene>
<dbReference type="AlphaFoldDB" id="A0A0C3AAJ2"/>
<evidence type="ECO:0000313" key="3">
    <source>
        <dbReference type="Proteomes" id="UP000053989"/>
    </source>
</evidence>
<evidence type="ECO:0000256" key="1">
    <source>
        <dbReference type="SAM" id="MobiDB-lite"/>
    </source>
</evidence>
<proteinExistence type="predicted"/>
<accession>A0A0C3AAJ2</accession>